<name>A0A2M6WB87_9BACT</name>
<gene>
    <name evidence="2" type="ORF">COU23_00505</name>
</gene>
<keyword evidence="1" id="KW-0812">Transmembrane</keyword>
<proteinExistence type="predicted"/>
<evidence type="ECO:0008006" key="4">
    <source>
        <dbReference type="Google" id="ProtNLM"/>
    </source>
</evidence>
<protein>
    <recommendedName>
        <fullName evidence="4">Baseplate protein J-like domain-containing protein</fullName>
    </recommendedName>
</protein>
<feature type="transmembrane region" description="Helical" evidence="1">
    <location>
        <begin position="20"/>
        <end position="38"/>
    </location>
</feature>
<keyword evidence="1" id="KW-1133">Transmembrane helix</keyword>
<reference evidence="3" key="1">
    <citation type="submission" date="2017-09" db="EMBL/GenBank/DDBJ databases">
        <title>Depth-based differentiation of microbial function through sediment-hosted aquifers and enrichment of novel symbionts in the deep terrestrial subsurface.</title>
        <authorList>
            <person name="Probst A.J."/>
            <person name="Ladd B."/>
            <person name="Jarett J.K."/>
            <person name="Geller-Mcgrath D.E."/>
            <person name="Sieber C.M.K."/>
            <person name="Emerson J.B."/>
            <person name="Anantharaman K."/>
            <person name="Thomas B.C."/>
            <person name="Malmstrom R."/>
            <person name="Stieglmeier M."/>
            <person name="Klingl A."/>
            <person name="Woyke T."/>
            <person name="Ryan C.M."/>
            <person name="Banfield J.F."/>
        </authorList>
    </citation>
    <scope>NUCLEOTIDE SEQUENCE [LARGE SCALE GENOMIC DNA]</scope>
</reference>
<keyword evidence="1" id="KW-0472">Membrane</keyword>
<evidence type="ECO:0000313" key="3">
    <source>
        <dbReference type="Proteomes" id="UP000231464"/>
    </source>
</evidence>
<accession>A0A2M6WB87</accession>
<comment type="caution">
    <text evidence="2">The sequence shown here is derived from an EMBL/GenBank/DDBJ whole genome shotgun (WGS) entry which is preliminary data.</text>
</comment>
<organism evidence="2 3">
    <name type="scientific">Candidatus Kuenenbacteria bacterium CG10_big_fil_rev_8_21_14_0_10_36_11</name>
    <dbReference type="NCBI Taxonomy" id="1974618"/>
    <lineage>
        <taxon>Bacteria</taxon>
        <taxon>Candidatus Kueneniibacteriota</taxon>
    </lineage>
</organism>
<sequence length="380" mass="42185">MPYKNNQSIPSSPSFKKITLSFVVVVIVLLVFIVYFSFAKATIIITLGSEQKTQTFDLTVSSTSTESDLAGRIITKEIEISQKFEVANFEEKTGVATGKIRIINNNNDSQQLIKTTRFLTPDNLLFRLKDNISIPAGKEIAAEIYADAEGAKYNIQPTKFTIPGLAKNLQEKIYGISDEPMAGGMKKIGVLTQADIDQAQKKFTGNLKQNIKTQLLLALAPGENISDSLIKYEIKEQNIKEKIGDQVENFTLTAKVLAQAVIVNEEQLLTTAKEKYKEQLTLSGTKQNIANWQTNSFVAEIKASDAIKNNAILSVSLTAEIGGSFDLKKFDKKEIAGFDKKGVEYYFSQFAGIKDLAIKFWPFWVRSVPAVSDKIIIEVK</sequence>
<dbReference type="Proteomes" id="UP000231464">
    <property type="component" value="Unassembled WGS sequence"/>
</dbReference>
<evidence type="ECO:0000256" key="1">
    <source>
        <dbReference type="SAM" id="Phobius"/>
    </source>
</evidence>
<dbReference type="EMBL" id="PFBP01000007">
    <property type="protein sequence ID" value="PIT90069.1"/>
    <property type="molecule type" value="Genomic_DNA"/>
</dbReference>
<evidence type="ECO:0000313" key="2">
    <source>
        <dbReference type="EMBL" id="PIT90069.1"/>
    </source>
</evidence>
<dbReference type="AlphaFoldDB" id="A0A2M6WB87"/>